<sequence length="102" mass="10776">MVRVKLRAVRALLGSERRTTRREIESAVRSLPEEGPGEGWASLVADGCGSANPICGLSTALAQNSALGGRPLASAPGLVIESWTGTTLLLWSGVILPSHWRE</sequence>
<accession>A0A5J4KE36</accession>
<keyword evidence="2" id="KW-1185">Reference proteome</keyword>
<dbReference type="RefSeq" id="WP_151729740.1">
    <property type="nucleotide sequence ID" value="NZ_BKZV01000006.1"/>
</dbReference>
<gene>
    <name evidence="1" type="ORF">KTAU_38570</name>
</gene>
<protein>
    <submittedName>
        <fullName evidence="1">Uncharacterized protein</fullName>
    </submittedName>
</protein>
<comment type="caution">
    <text evidence="1">The sequence shown here is derived from an EMBL/GenBank/DDBJ whole genome shotgun (WGS) entry which is preliminary data.</text>
</comment>
<proteinExistence type="predicted"/>
<organism evidence="1 2">
    <name type="scientific">Thermogemmatispora aurantia</name>
    <dbReference type="NCBI Taxonomy" id="2045279"/>
    <lineage>
        <taxon>Bacteria</taxon>
        <taxon>Bacillati</taxon>
        <taxon>Chloroflexota</taxon>
        <taxon>Ktedonobacteria</taxon>
        <taxon>Thermogemmatisporales</taxon>
        <taxon>Thermogemmatisporaceae</taxon>
        <taxon>Thermogemmatispora</taxon>
    </lineage>
</organism>
<evidence type="ECO:0000313" key="1">
    <source>
        <dbReference type="EMBL" id="GER85222.1"/>
    </source>
</evidence>
<evidence type="ECO:0000313" key="2">
    <source>
        <dbReference type="Proteomes" id="UP000334820"/>
    </source>
</evidence>
<dbReference type="Proteomes" id="UP000334820">
    <property type="component" value="Unassembled WGS sequence"/>
</dbReference>
<name>A0A5J4KE36_9CHLR</name>
<reference evidence="1 2" key="1">
    <citation type="journal article" date="2019" name="Int. J. Syst. Evol. Microbiol.">
        <title>Thermogemmatispora aurantia sp. nov. and Thermogemmatispora argillosa sp. nov., within the class Ktedonobacteria, and emended description of the genus Thermogemmatispora.</title>
        <authorList>
            <person name="Zheng Y."/>
            <person name="Wang C.M."/>
            <person name="Sakai Y."/>
            <person name="Abe K."/>
            <person name="Yokota A."/>
            <person name="Yabe S."/>
        </authorList>
    </citation>
    <scope>NUCLEOTIDE SEQUENCE [LARGE SCALE GENOMIC DNA]</scope>
    <source>
        <strain evidence="1 2">A1-2</strain>
    </source>
</reference>
<dbReference type="AlphaFoldDB" id="A0A5J4KE36"/>
<dbReference type="EMBL" id="BKZV01000006">
    <property type="protein sequence ID" value="GER85222.1"/>
    <property type="molecule type" value="Genomic_DNA"/>
</dbReference>